<dbReference type="InterPro" id="IPR001851">
    <property type="entry name" value="ABC_transp_permease"/>
</dbReference>
<keyword evidence="3 6" id="KW-0812">Transmembrane</keyword>
<evidence type="ECO:0000256" key="4">
    <source>
        <dbReference type="ARBA" id="ARBA00022989"/>
    </source>
</evidence>
<evidence type="ECO:0000256" key="2">
    <source>
        <dbReference type="ARBA" id="ARBA00022475"/>
    </source>
</evidence>
<organism evidence="7 8">
    <name type="scientific">Uliginosibacterium paludis</name>
    <dbReference type="NCBI Taxonomy" id="1615952"/>
    <lineage>
        <taxon>Bacteria</taxon>
        <taxon>Pseudomonadati</taxon>
        <taxon>Pseudomonadota</taxon>
        <taxon>Betaproteobacteria</taxon>
        <taxon>Rhodocyclales</taxon>
        <taxon>Zoogloeaceae</taxon>
        <taxon>Uliginosibacterium</taxon>
    </lineage>
</organism>
<dbReference type="CDD" id="cd06580">
    <property type="entry name" value="TM_PBP1_transp_TpRbsC_like"/>
    <property type="match status" value="1"/>
</dbReference>
<feature type="transmembrane region" description="Helical" evidence="6">
    <location>
        <begin position="62"/>
        <end position="83"/>
    </location>
</feature>
<sequence length="386" mass="39726">MSAPKGKSAAAVLPRWADVGLMPLINLCIALLVAAIVVALIGQHPLQVLDMLVQGAFGSKRGLSYTLYYTTSFIFTGLAVAVASHAGLFNIGAEGQATLGGLGTGLVALWLSNSLPSFVLWPLMLGAGILFGMAWAAVPGYLQAWRGSHVVITTIMFNFLASALLSYLLVHPLKAGEGMAVESAGFGPAAHLSGIHQVLALIGVKWPSSPLNLSFVLALLAAAAMQVFLWRTRAGYRLRTVGSGPGAAEYAGINPRHQVLLAMAISGALAGMVGMNEIAGVNDKLLLDFVAGAGFTGIAVAVMGRNHPVGILMASLLFGALFQGGAEVAFEVPGFSRDMVVMLQGLIVMVSGAMSHVVAGPVARLIAGLAARGPQTAAVGKEVKHG</sequence>
<dbReference type="PANTHER" id="PTHR47089">
    <property type="entry name" value="ABC TRANSPORTER, PERMEASE PROTEIN"/>
    <property type="match status" value="1"/>
</dbReference>
<feature type="transmembrane region" description="Helical" evidence="6">
    <location>
        <begin position="285"/>
        <end position="304"/>
    </location>
</feature>
<evidence type="ECO:0000313" key="8">
    <source>
        <dbReference type="Proteomes" id="UP001548590"/>
    </source>
</evidence>
<dbReference type="PANTHER" id="PTHR47089:SF1">
    <property type="entry name" value="GUANOSINE ABC TRANSPORTER PERMEASE PROTEIN NUPP"/>
    <property type="match status" value="1"/>
</dbReference>
<keyword evidence="2" id="KW-1003">Cell membrane</keyword>
<keyword evidence="5 6" id="KW-0472">Membrane</keyword>
<proteinExistence type="predicted"/>
<evidence type="ECO:0000313" key="7">
    <source>
        <dbReference type="EMBL" id="MET1489839.1"/>
    </source>
</evidence>
<feature type="transmembrane region" description="Helical" evidence="6">
    <location>
        <begin position="21"/>
        <end position="42"/>
    </location>
</feature>
<feature type="transmembrane region" description="Helical" evidence="6">
    <location>
        <begin position="342"/>
        <end position="363"/>
    </location>
</feature>
<reference evidence="7 8" key="1">
    <citation type="submission" date="2024-07" db="EMBL/GenBank/DDBJ databases">
        <title>Uliginosibacterium paludis KCTC:42655.</title>
        <authorList>
            <person name="Kim M.K."/>
        </authorList>
    </citation>
    <scope>NUCLEOTIDE SEQUENCE [LARGE SCALE GENOMIC DNA]</scope>
    <source>
        <strain evidence="7 8">KCTC 42655</strain>
    </source>
</reference>
<evidence type="ECO:0000256" key="6">
    <source>
        <dbReference type="SAM" id="Phobius"/>
    </source>
</evidence>
<dbReference type="Proteomes" id="UP001548590">
    <property type="component" value="Unassembled WGS sequence"/>
</dbReference>
<protein>
    <submittedName>
        <fullName evidence="7">ABC transporter permease</fullName>
    </submittedName>
</protein>
<dbReference type="Pfam" id="PF02653">
    <property type="entry name" value="BPD_transp_2"/>
    <property type="match status" value="1"/>
</dbReference>
<evidence type="ECO:0000256" key="3">
    <source>
        <dbReference type="ARBA" id="ARBA00022692"/>
    </source>
</evidence>
<feature type="transmembrane region" description="Helical" evidence="6">
    <location>
        <begin position="259"/>
        <end position="279"/>
    </location>
</feature>
<keyword evidence="4 6" id="KW-1133">Transmembrane helix</keyword>
<keyword evidence="8" id="KW-1185">Reference proteome</keyword>
<gene>
    <name evidence="7" type="ORF">ABVT11_08365</name>
</gene>
<feature type="transmembrane region" description="Helical" evidence="6">
    <location>
        <begin position="118"/>
        <end position="138"/>
    </location>
</feature>
<evidence type="ECO:0000256" key="5">
    <source>
        <dbReference type="ARBA" id="ARBA00023136"/>
    </source>
</evidence>
<accession>A0ABV2CPJ8</accession>
<dbReference type="RefSeq" id="WP_345923108.1">
    <property type="nucleotide sequence ID" value="NZ_JBDIVF010000001.1"/>
</dbReference>
<comment type="caution">
    <text evidence="7">The sequence shown here is derived from an EMBL/GenBank/DDBJ whole genome shotgun (WGS) entry which is preliminary data.</text>
</comment>
<feature type="transmembrane region" description="Helical" evidence="6">
    <location>
        <begin position="311"/>
        <end position="330"/>
    </location>
</feature>
<feature type="transmembrane region" description="Helical" evidence="6">
    <location>
        <begin position="150"/>
        <end position="170"/>
    </location>
</feature>
<dbReference type="EMBL" id="JBEWLZ010000004">
    <property type="protein sequence ID" value="MET1489839.1"/>
    <property type="molecule type" value="Genomic_DNA"/>
</dbReference>
<feature type="transmembrane region" description="Helical" evidence="6">
    <location>
        <begin position="211"/>
        <end position="230"/>
    </location>
</feature>
<name>A0ABV2CPJ8_9RHOO</name>
<comment type="subcellular location">
    <subcellularLocation>
        <location evidence="1">Cell membrane</location>
        <topology evidence="1">Multi-pass membrane protein</topology>
    </subcellularLocation>
</comment>
<evidence type="ECO:0000256" key="1">
    <source>
        <dbReference type="ARBA" id="ARBA00004651"/>
    </source>
</evidence>